<reference evidence="2" key="1">
    <citation type="submission" date="2020-10" db="EMBL/GenBank/DDBJ databases">
        <authorList>
            <person name="Gilroy R."/>
        </authorList>
    </citation>
    <scope>NUCLEOTIDE SEQUENCE</scope>
    <source>
        <strain evidence="2">11159</strain>
    </source>
</reference>
<keyword evidence="1" id="KW-0472">Membrane</keyword>
<name>A0A9D9DGZ9_9BACL</name>
<dbReference type="AlphaFoldDB" id="A0A9D9DGZ9"/>
<protein>
    <submittedName>
        <fullName evidence="2">Uncharacterized protein</fullName>
    </submittedName>
</protein>
<reference evidence="2" key="2">
    <citation type="journal article" date="2021" name="PeerJ">
        <title>Extensive microbial diversity within the chicken gut microbiome revealed by metagenomics and culture.</title>
        <authorList>
            <person name="Gilroy R."/>
            <person name="Ravi A."/>
            <person name="Getino M."/>
            <person name="Pursley I."/>
            <person name="Horton D.L."/>
            <person name="Alikhan N.F."/>
            <person name="Baker D."/>
            <person name="Gharbi K."/>
            <person name="Hall N."/>
            <person name="Watson M."/>
            <person name="Adriaenssens E.M."/>
            <person name="Foster-Nyarko E."/>
            <person name="Jarju S."/>
            <person name="Secka A."/>
            <person name="Antonio M."/>
            <person name="Oren A."/>
            <person name="Chaudhuri R.R."/>
            <person name="La Ragione R."/>
            <person name="Hildebrand F."/>
            <person name="Pallen M.J."/>
        </authorList>
    </citation>
    <scope>NUCLEOTIDE SEQUENCE</scope>
    <source>
        <strain evidence="2">11159</strain>
    </source>
</reference>
<organism evidence="2 3">
    <name type="scientific">Candidatus Onthovivens merdipullorum</name>
    <dbReference type="NCBI Taxonomy" id="2840889"/>
    <lineage>
        <taxon>Bacteria</taxon>
        <taxon>Bacillati</taxon>
        <taxon>Bacillota</taxon>
        <taxon>Bacilli</taxon>
        <taxon>Bacillales</taxon>
        <taxon>Candidatus Onthovivens</taxon>
    </lineage>
</organism>
<gene>
    <name evidence="2" type="ORF">IAC58_03060</name>
</gene>
<dbReference type="Proteomes" id="UP000823613">
    <property type="component" value="Unassembled WGS sequence"/>
</dbReference>
<keyword evidence="1" id="KW-0812">Transmembrane</keyword>
<feature type="transmembrane region" description="Helical" evidence="1">
    <location>
        <begin position="119"/>
        <end position="143"/>
    </location>
</feature>
<dbReference type="EMBL" id="JADIMY010000065">
    <property type="protein sequence ID" value="MBO8427517.1"/>
    <property type="molecule type" value="Genomic_DNA"/>
</dbReference>
<evidence type="ECO:0000313" key="3">
    <source>
        <dbReference type="Proteomes" id="UP000823613"/>
    </source>
</evidence>
<comment type="caution">
    <text evidence="2">The sequence shown here is derived from an EMBL/GenBank/DDBJ whole genome shotgun (WGS) entry which is preliminary data.</text>
</comment>
<proteinExistence type="predicted"/>
<feature type="transmembrane region" description="Helical" evidence="1">
    <location>
        <begin position="149"/>
        <end position="175"/>
    </location>
</feature>
<evidence type="ECO:0000313" key="2">
    <source>
        <dbReference type="EMBL" id="MBO8427517.1"/>
    </source>
</evidence>
<keyword evidence="1" id="KW-1133">Transmembrane helix</keyword>
<accession>A0A9D9DGZ9</accession>
<evidence type="ECO:0000256" key="1">
    <source>
        <dbReference type="SAM" id="Phobius"/>
    </source>
</evidence>
<sequence length="197" mass="23274">MKRFIKVSKYKLVDKRIHDLISEYFDVDDSNGICKVNLTFDKFTDFFDVESAKKPLLKGALTERLNNIFLDIPNVYRLDLVIKIKDYEGYSKEEALEYFKNGTLFNTIKQIKLYHNKKILSLILLILGVITLLAMVLLNTYVFKNSDDIASQIISEVLDIAAWVFVWEAVTIYFLDRSEDKYKWKRFNKRVRNISFE</sequence>